<dbReference type="InterPro" id="IPR015424">
    <property type="entry name" value="PyrdxlP-dep_Trfase"/>
</dbReference>
<keyword evidence="10" id="KW-1185">Reference proteome</keyword>
<evidence type="ECO:0000313" key="9">
    <source>
        <dbReference type="EMBL" id="OLZ50111.1"/>
    </source>
</evidence>
<dbReference type="InterPro" id="IPR004636">
    <property type="entry name" value="AcOrn/SuccOrn_fam"/>
</dbReference>
<organism evidence="9 10">
    <name type="scientific">Amycolatopsis coloradensis</name>
    <dbReference type="NCBI Taxonomy" id="76021"/>
    <lineage>
        <taxon>Bacteria</taxon>
        <taxon>Bacillati</taxon>
        <taxon>Actinomycetota</taxon>
        <taxon>Actinomycetes</taxon>
        <taxon>Pseudonocardiales</taxon>
        <taxon>Pseudonocardiaceae</taxon>
        <taxon>Amycolatopsis</taxon>
    </lineage>
</organism>
<name>A0A1R0KR24_9PSEU</name>
<keyword evidence="5 8" id="KW-0663">Pyridoxal phosphate</keyword>
<reference evidence="9 10" key="1">
    <citation type="submission" date="2016-01" db="EMBL/GenBank/DDBJ databases">
        <title>Amycolatopsis coloradensis genome sequencing and assembly.</title>
        <authorList>
            <person name="Mayilraj S."/>
        </authorList>
    </citation>
    <scope>NUCLEOTIDE SEQUENCE [LARGE SCALE GENOMIC DNA]</scope>
    <source>
        <strain evidence="9 10">DSM 44225</strain>
    </source>
</reference>
<dbReference type="Pfam" id="PF00202">
    <property type="entry name" value="Aminotran_3"/>
    <property type="match status" value="1"/>
</dbReference>
<dbReference type="PROSITE" id="PS00600">
    <property type="entry name" value="AA_TRANSFER_CLASS_3"/>
    <property type="match status" value="1"/>
</dbReference>
<dbReference type="CDD" id="cd00610">
    <property type="entry name" value="OAT_like"/>
    <property type="match status" value="1"/>
</dbReference>
<dbReference type="InterPro" id="IPR015422">
    <property type="entry name" value="PyrdxlP-dep_Trfase_small"/>
</dbReference>
<proteinExistence type="inferred from homology"/>
<evidence type="ECO:0000313" key="10">
    <source>
        <dbReference type="Proteomes" id="UP000187486"/>
    </source>
</evidence>
<sequence length="404" mass="41309">MTSTATHTATDGLRARFGRALMPTYGTPAPPIALAAGQGCRIRDVDGRSYLDLIGGLSASSLGHGHPDLAAAIARQAGELVHTSNQFLHEREVELAERLRDLLGAPDARVYLCNSGTEATEAAVKLARRAQGRDRPVVVAAEGAFHGRTMGALPMAGVPAIREPFTPFGVDVRFVPFGDVAALAAAVRDDTAAVFLEPVQGEAGVVSPPEGYLRAAREACDAAGALLVLDEVQSGIGRTGRWFAHQAEGIVPDVMTLSKGLGGGMPIAACVGFGACAGILVPGTHGSTFGGNPVACAAALAVLSVIERDGLLDNATRVGAALAEGIRAVEHPLITGVRGRGLWLATTLAEPVSVKVCEAAARAGFLVNPVRPDAVRLAPPLILTAAEAAEFSAALPDILADAAG</sequence>
<comment type="pathway">
    <text evidence="7">Amino-acid biosynthesis.</text>
</comment>
<keyword evidence="6" id="KW-0045">Antibiotic biosynthesis</keyword>
<dbReference type="FunFam" id="3.40.640.10:FF:000004">
    <property type="entry name" value="Acetylornithine aminotransferase"/>
    <property type="match status" value="1"/>
</dbReference>
<keyword evidence="3" id="KW-0028">Amino-acid biosynthesis</keyword>
<dbReference type="InterPro" id="IPR005814">
    <property type="entry name" value="Aminotrans_3"/>
</dbReference>
<evidence type="ECO:0000256" key="2">
    <source>
        <dbReference type="ARBA" id="ARBA00022576"/>
    </source>
</evidence>
<dbReference type="GO" id="GO:0008483">
    <property type="term" value="F:transaminase activity"/>
    <property type="evidence" value="ECO:0007669"/>
    <property type="project" value="UniProtKB-KW"/>
</dbReference>
<dbReference type="OrthoDB" id="9801052at2"/>
<dbReference type="RefSeq" id="WP_076162967.1">
    <property type="nucleotide sequence ID" value="NZ_JBEZVB010000040.1"/>
</dbReference>
<dbReference type="Proteomes" id="UP000187486">
    <property type="component" value="Unassembled WGS sequence"/>
</dbReference>
<dbReference type="InterPro" id="IPR050103">
    <property type="entry name" value="Class-III_PLP-dep_AT"/>
</dbReference>
<evidence type="ECO:0000256" key="8">
    <source>
        <dbReference type="RuleBase" id="RU003560"/>
    </source>
</evidence>
<dbReference type="NCBIfam" id="TIGR00707">
    <property type="entry name" value="argD"/>
    <property type="match status" value="1"/>
</dbReference>
<dbReference type="AlphaFoldDB" id="A0A1R0KR24"/>
<evidence type="ECO:0000256" key="6">
    <source>
        <dbReference type="ARBA" id="ARBA00023194"/>
    </source>
</evidence>
<evidence type="ECO:0000256" key="5">
    <source>
        <dbReference type="ARBA" id="ARBA00022898"/>
    </source>
</evidence>
<dbReference type="STRING" id="76021.BS329_21070"/>
<dbReference type="GO" id="GO:0017000">
    <property type="term" value="P:antibiotic biosynthetic process"/>
    <property type="evidence" value="ECO:0007669"/>
    <property type="project" value="UniProtKB-KW"/>
</dbReference>
<dbReference type="PANTHER" id="PTHR11986:SF79">
    <property type="entry name" value="ACETYLORNITHINE AMINOTRANSFERASE, MITOCHONDRIAL"/>
    <property type="match status" value="1"/>
</dbReference>
<dbReference type="Gene3D" id="3.40.640.10">
    <property type="entry name" value="Type I PLP-dependent aspartate aminotransferase-like (Major domain)"/>
    <property type="match status" value="1"/>
</dbReference>
<comment type="similarity">
    <text evidence="8">Belongs to the class-III pyridoxal-phosphate-dependent aminotransferase family.</text>
</comment>
<dbReference type="GO" id="GO:0030170">
    <property type="term" value="F:pyridoxal phosphate binding"/>
    <property type="evidence" value="ECO:0007669"/>
    <property type="project" value="InterPro"/>
</dbReference>
<dbReference type="GO" id="GO:0042802">
    <property type="term" value="F:identical protein binding"/>
    <property type="evidence" value="ECO:0007669"/>
    <property type="project" value="TreeGrafter"/>
</dbReference>
<accession>A0A1R0KR24</accession>
<evidence type="ECO:0000256" key="3">
    <source>
        <dbReference type="ARBA" id="ARBA00022605"/>
    </source>
</evidence>
<evidence type="ECO:0000256" key="7">
    <source>
        <dbReference type="ARBA" id="ARBA00029440"/>
    </source>
</evidence>
<dbReference type="NCBIfam" id="NF002874">
    <property type="entry name" value="PRK03244.1"/>
    <property type="match status" value="1"/>
</dbReference>
<evidence type="ECO:0000256" key="1">
    <source>
        <dbReference type="ARBA" id="ARBA00001933"/>
    </source>
</evidence>
<keyword evidence="4 9" id="KW-0808">Transferase</keyword>
<protein>
    <submittedName>
        <fullName evidence="9">Acetylornithine aminotransferase</fullName>
    </submittedName>
</protein>
<dbReference type="GO" id="GO:0006526">
    <property type="term" value="P:L-arginine biosynthetic process"/>
    <property type="evidence" value="ECO:0007669"/>
    <property type="project" value="UniProtKB-ARBA"/>
</dbReference>
<dbReference type="PANTHER" id="PTHR11986">
    <property type="entry name" value="AMINOTRANSFERASE CLASS III"/>
    <property type="match status" value="1"/>
</dbReference>
<comment type="cofactor">
    <cofactor evidence="1">
        <name>pyridoxal 5'-phosphate</name>
        <dbReference type="ChEBI" id="CHEBI:597326"/>
    </cofactor>
</comment>
<dbReference type="InterPro" id="IPR015421">
    <property type="entry name" value="PyrdxlP-dep_Trfase_major"/>
</dbReference>
<evidence type="ECO:0000256" key="4">
    <source>
        <dbReference type="ARBA" id="ARBA00022679"/>
    </source>
</evidence>
<dbReference type="Gene3D" id="3.90.1150.10">
    <property type="entry name" value="Aspartate Aminotransferase, domain 1"/>
    <property type="match status" value="1"/>
</dbReference>
<dbReference type="PIRSF" id="PIRSF000521">
    <property type="entry name" value="Transaminase_4ab_Lys_Orn"/>
    <property type="match status" value="1"/>
</dbReference>
<gene>
    <name evidence="9" type="ORF">BS329_21070</name>
</gene>
<keyword evidence="2 9" id="KW-0032">Aminotransferase</keyword>
<comment type="caution">
    <text evidence="9">The sequence shown here is derived from an EMBL/GenBank/DDBJ whole genome shotgun (WGS) entry which is preliminary data.</text>
</comment>
<dbReference type="InterPro" id="IPR049704">
    <property type="entry name" value="Aminotrans_3_PPA_site"/>
</dbReference>
<dbReference type="EMBL" id="MQUQ01000011">
    <property type="protein sequence ID" value="OLZ50111.1"/>
    <property type="molecule type" value="Genomic_DNA"/>
</dbReference>
<dbReference type="SUPFAM" id="SSF53383">
    <property type="entry name" value="PLP-dependent transferases"/>
    <property type="match status" value="1"/>
</dbReference>